<evidence type="ECO:0000256" key="1">
    <source>
        <dbReference type="SAM" id="MobiDB-lite"/>
    </source>
</evidence>
<dbReference type="Proteomes" id="UP001177670">
    <property type="component" value="Unassembled WGS sequence"/>
</dbReference>
<evidence type="ECO:0000313" key="2">
    <source>
        <dbReference type="EMBL" id="KAK1131977.1"/>
    </source>
</evidence>
<dbReference type="AlphaFoldDB" id="A0AA40G6F5"/>
<keyword evidence="3" id="KW-1185">Reference proteome</keyword>
<accession>A0AA40G6F5</accession>
<name>A0AA40G6F5_9HYME</name>
<sequence length="175" mass="19376">MGGCCKEQPSCSELRPILITEERTEVIFPFSWLWGVASARWDTKGECLARGVSHAFGRVVFTLRMCSGELSSRRNPYSGELVLRHNPVFGGVGLMPQSWSRALVPANQNSREHTAHLERLAFETRCHQFSAGPPPSSTGRMRSPAARRFTNPSAAPTDRARVMPSFPKCSDTILS</sequence>
<feature type="region of interest" description="Disordered" evidence="1">
    <location>
        <begin position="131"/>
        <end position="175"/>
    </location>
</feature>
<evidence type="ECO:0000313" key="3">
    <source>
        <dbReference type="Proteomes" id="UP001177670"/>
    </source>
</evidence>
<gene>
    <name evidence="2" type="ORF">K0M31_016119</name>
</gene>
<proteinExistence type="predicted"/>
<comment type="caution">
    <text evidence="2">The sequence shown here is derived from an EMBL/GenBank/DDBJ whole genome shotgun (WGS) entry which is preliminary data.</text>
</comment>
<dbReference type="EMBL" id="JAHYIQ010000005">
    <property type="protein sequence ID" value="KAK1131977.1"/>
    <property type="molecule type" value="Genomic_DNA"/>
</dbReference>
<reference evidence="2" key="1">
    <citation type="submission" date="2021-10" db="EMBL/GenBank/DDBJ databases">
        <title>Melipona bicolor Genome sequencing and assembly.</title>
        <authorList>
            <person name="Araujo N.S."/>
            <person name="Arias M.C."/>
        </authorList>
    </citation>
    <scope>NUCLEOTIDE SEQUENCE</scope>
    <source>
        <strain evidence="2">USP_2M_L1-L4_2017</strain>
        <tissue evidence="2">Whole body</tissue>
    </source>
</reference>
<protein>
    <submittedName>
        <fullName evidence="2">Uncharacterized protein</fullName>
    </submittedName>
</protein>
<organism evidence="2 3">
    <name type="scientific">Melipona bicolor</name>
    <dbReference type="NCBI Taxonomy" id="60889"/>
    <lineage>
        <taxon>Eukaryota</taxon>
        <taxon>Metazoa</taxon>
        <taxon>Ecdysozoa</taxon>
        <taxon>Arthropoda</taxon>
        <taxon>Hexapoda</taxon>
        <taxon>Insecta</taxon>
        <taxon>Pterygota</taxon>
        <taxon>Neoptera</taxon>
        <taxon>Endopterygota</taxon>
        <taxon>Hymenoptera</taxon>
        <taxon>Apocrita</taxon>
        <taxon>Aculeata</taxon>
        <taxon>Apoidea</taxon>
        <taxon>Anthophila</taxon>
        <taxon>Apidae</taxon>
        <taxon>Melipona</taxon>
    </lineage>
</organism>